<dbReference type="PANTHER" id="PTHR35971:SF5">
    <property type="entry name" value="OBSCURIN LIKE CYTOSKELETAL ADAPTOR 1"/>
    <property type="match status" value="1"/>
</dbReference>
<dbReference type="STRING" id="56216.A0A1A6HNA1"/>
<accession>A0A1A6HNA1</accession>
<dbReference type="SUPFAM" id="SSF48726">
    <property type="entry name" value="Immunoglobulin"/>
    <property type="match status" value="1"/>
</dbReference>
<protein>
    <recommendedName>
        <fullName evidence="10">Immunoglobulin I-set domain-containing protein</fullName>
    </recommendedName>
</protein>
<evidence type="ECO:0000259" key="10">
    <source>
        <dbReference type="Pfam" id="PF07679"/>
    </source>
</evidence>
<dbReference type="GO" id="GO:0005737">
    <property type="term" value="C:cytoplasm"/>
    <property type="evidence" value="ECO:0007669"/>
    <property type="project" value="UniProtKB-SubCell"/>
</dbReference>
<comment type="subcellular location">
    <subcellularLocation>
        <location evidence="2">Cytoplasm</location>
    </subcellularLocation>
    <subcellularLocation>
        <location evidence="1">Nucleus</location>
    </subcellularLocation>
</comment>
<keyword evidence="7" id="KW-1015">Disulfide bond</keyword>
<keyword evidence="8" id="KW-0539">Nucleus</keyword>
<proteinExistence type="inferred from homology"/>
<name>A0A1A6HNA1_NEOLE</name>
<dbReference type="GO" id="GO:0005634">
    <property type="term" value="C:nucleus"/>
    <property type="evidence" value="ECO:0007669"/>
    <property type="project" value="UniProtKB-SubCell"/>
</dbReference>
<evidence type="ECO:0000256" key="6">
    <source>
        <dbReference type="ARBA" id="ARBA00022737"/>
    </source>
</evidence>
<keyword evidence="9" id="KW-0393">Immunoglobulin domain</keyword>
<evidence type="ECO:0000256" key="1">
    <source>
        <dbReference type="ARBA" id="ARBA00004123"/>
    </source>
</evidence>
<dbReference type="EMBL" id="LZPO01020325">
    <property type="protein sequence ID" value="OBS79465.1"/>
    <property type="molecule type" value="Genomic_DNA"/>
</dbReference>
<evidence type="ECO:0000256" key="8">
    <source>
        <dbReference type="ARBA" id="ARBA00023242"/>
    </source>
</evidence>
<evidence type="ECO:0000256" key="9">
    <source>
        <dbReference type="ARBA" id="ARBA00023319"/>
    </source>
</evidence>
<dbReference type="Gene3D" id="2.60.40.10">
    <property type="entry name" value="Immunoglobulins"/>
    <property type="match status" value="1"/>
</dbReference>
<sequence>VDVITPLKDVNVIEEIKIIRGLRDLTCTETQNVVFEVELSHSGIDVLWNFKGKEIKPSSKYKIEAHGKIYKLTVLNMMKDDEGEYAFYAGENTTSGKLTVA</sequence>
<evidence type="ECO:0000313" key="11">
    <source>
        <dbReference type="EMBL" id="OBS79465.1"/>
    </source>
</evidence>
<feature type="non-terminal residue" evidence="11">
    <location>
        <position position="1"/>
    </location>
</feature>
<feature type="domain" description="Immunoglobulin I-set" evidence="10">
    <location>
        <begin position="17"/>
        <end position="91"/>
    </location>
</feature>
<dbReference type="OrthoDB" id="5969272at2759"/>
<keyword evidence="4" id="KW-0963">Cytoplasm</keyword>
<evidence type="ECO:0000313" key="12">
    <source>
        <dbReference type="Proteomes" id="UP000092124"/>
    </source>
</evidence>
<dbReference type="InterPro" id="IPR013783">
    <property type="entry name" value="Ig-like_fold"/>
</dbReference>
<evidence type="ECO:0000256" key="2">
    <source>
        <dbReference type="ARBA" id="ARBA00004496"/>
    </source>
</evidence>
<evidence type="ECO:0000256" key="4">
    <source>
        <dbReference type="ARBA" id="ARBA00022490"/>
    </source>
</evidence>
<dbReference type="FunFam" id="2.60.40.10:FF:000050">
    <property type="entry name" value="Titin isoform B"/>
    <property type="match status" value="1"/>
</dbReference>
<keyword evidence="5" id="KW-0597">Phosphoprotein</keyword>
<dbReference type="AlphaFoldDB" id="A0A1A6HNA1"/>
<dbReference type="Pfam" id="PF07679">
    <property type="entry name" value="I-set"/>
    <property type="match status" value="1"/>
</dbReference>
<dbReference type="InterPro" id="IPR052385">
    <property type="entry name" value="Obscurin/Obscurin-like_Reg"/>
</dbReference>
<evidence type="ECO:0000256" key="7">
    <source>
        <dbReference type="ARBA" id="ARBA00023157"/>
    </source>
</evidence>
<dbReference type="Proteomes" id="UP000092124">
    <property type="component" value="Unassembled WGS sequence"/>
</dbReference>
<keyword evidence="12" id="KW-1185">Reference proteome</keyword>
<evidence type="ECO:0000256" key="5">
    <source>
        <dbReference type="ARBA" id="ARBA00022553"/>
    </source>
</evidence>
<gene>
    <name evidence="11" type="ORF">A6R68_18146</name>
</gene>
<evidence type="ECO:0000256" key="3">
    <source>
        <dbReference type="ARBA" id="ARBA00006692"/>
    </source>
</evidence>
<comment type="caution">
    <text evidence="11">The sequence shown here is derived from an EMBL/GenBank/DDBJ whole genome shotgun (WGS) entry which is preliminary data.</text>
</comment>
<organism evidence="11 12">
    <name type="scientific">Neotoma lepida</name>
    <name type="common">Desert woodrat</name>
    <dbReference type="NCBI Taxonomy" id="56216"/>
    <lineage>
        <taxon>Eukaryota</taxon>
        <taxon>Metazoa</taxon>
        <taxon>Chordata</taxon>
        <taxon>Craniata</taxon>
        <taxon>Vertebrata</taxon>
        <taxon>Euteleostomi</taxon>
        <taxon>Mammalia</taxon>
        <taxon>Eutheria</taxon>
        <taxon>Euarchontoglires</taxon>
        <taxon>Glires</taxon>
        <taxon>Rodentia</taxon>
        <taxon>Myomorpha</taxon>
        <taxon>Muroidea</taxon>
        <taxon>Cricetidae</taxon>
        <taxon>Neotominae</taxon>
        <taxon>Neotoma</taxon>
    </lineage>
</organism>
<dbReference type="InterPro" id="IPR013098">
    <property type="entry name" value="Ig_I-set"/>
</dbReference>
<keyword evidence="6" id="KW-0677">Repeat</keyword>
<dbReference type="InterPro" id="IPR036179">
    <property type="entry name" value="Ig-like_dom_sf"/>
</dbReference>
<dbReference type="PANTHER" id="PTHR35971">
    <property type="entry name" value="SI:DKEY-31G6.6"/>
    <property type="match status" value="1"/>
</dbReference>
<reference evidence="11 12" key="1">
    <citation type="submission" date="2016-06" db="EMBL/GenBank/DDBJ databases">
        <title>The Draft Genome Sequence and Annotation of the Desert Woodrat Neotoma lepida.</title>
        <authorList>
            <person name="Campbell M."/>
            <person name="Oakeson K.F."/>
            <person name="Yandell M."/>
            <person name="Halpert J.R."/>
            <person name="Dearing D."/>
        </authorList>
    </citation>
    <scope>NUCLEOTIDE SEQUENCE [LARGE SCALE GENOMIC DNA]</scope>
    <source>
        <strain evidence="11">417</strain>
        <tissue evidence="11">Liver</tissue>
    </source>
</reference>
<feature type="non-terminal residue" evidence="11">
    <location>
        <position position="101"/>
    </location>
</feature>
<comment type="similarity">
    <text evidence="3">Belongs to the protein kinase superfamily. CAMK Ser/Thr protein kinase family.</text>
</comment>